<dbReference type="EMBL" id="LR796178">
    <property type="protein sequence ID" value="CAB4124372.1"/>
    <property type="molecule type" value="Genomic_DNA"/>
</dbReference>
<organism evidence="1">
    <name type="scientific">uncultured Caudovirales phage</name>
    <dbReference type="NCBI Taxonomy" id="2100421"/>
    <lineage>
        <taxon>Viruses</taxon>
        <taxon>Duplodnaviria</taxon>
        <taxon>Heunggongvirae</taxon>
        <taxon>Uroviricota</taxon>
        <taxon>Caudoviricetes</taxon>
        <taxon>Peduoviridae</taxon>
        <taxon>Maltschvirus</taxon>
        <taxon>Maltschvirus maltsch</taxon>
    </lineage>
</organism>
<proteinExistence type="predicted"/>
<gene>
    <name evidence="1" type="ORF">UFOVP49_210</name>
</gene>
<reference evidence="1" key="1">
    <citation type="submission" date="2020-04" db="EMBL/GenBank/DDBJ databases">
        <authorList>
            <person name="Chiriac C."/>
            <person name="Salcher M."/>
            <person name="Ghai R."/>
            <person name="Kavagutti S V."/>
        </authorList>
    </citation>
    <scope>NUCLEOTIDE SEQUENCE</scope>
</reference>
<sequence length="252" mass="29488">MAIPSSRTALKDYCLRRLGFPVIELNLDDDQIEDRIDEAIALWQQFHYDGVKKVYMKRIITDADVTNRWIPVDPTVIGITRIFTLNSTQVNSTSTSGFNMFDINYQIRLNELYDFTSADYVYFELANQHIRTLEMLFIGEIPIRYNRYDEKLYVDVDWGNKVQKDSLIVAEVYTTLDSNSTAFWNDNWLKRYTTCLIKEQWGTNLKKFAGVQLPGGIVLNGQEIYNESVIEKKELEIELRDMYEMPPSWEVG</sequence>
<protein>
    <submittedName>
        <fullName evidence="1">Neck protein</fullName>
    </submittedName>
</protein>
<name>A0A6J5KSW4_9CAUD</name>
<evidence type="ECO:0000313" key="1">
    <source>
        <dbReference type="EMBL" id="CAB4124372.1"/>
    </source>
</evidence>
<accession>A0A6J5KSW4</accession>